<evidence type="ECO:0000256" key="1">
    <source>
        <dbReference type="ARBA" id="ARBA00023235"/>
    </source>
</evidence>
<dbReference type="Pfam" id="PF01361">
    <property type="entry name" value="Tautomerase"/>
    <property type="match status" value="1"/>
</dbReference>
<organism evidence="3 4">
    <name type="scientific">Nitratidesulfovibrio oxamicus</name>
    <dbReference type="NCBI Taxonomy" id="32016"/>
    <lineage>
        <taxon>Bacteria</taxon>
        <taxon>Pseudomonadati</taxon>
        <taxon>Thermodesulfobacteriota</taxon>
        <taxon>Desulfovibrionia</taxon>
        <taxon>Desulfovibrionales</taxon>
        <taxon>Desulfovibrionaceae</taxon>
        <taxon>Nitratidesulfovibrio</taxon>
    </lineage>
</organism>
<dbReference type="EMBL" id="VRYY01000384">
    <property type="protein sequence ID" value="MBG3877818.1"/>
    <property type="molecule type" value="Genomic_DNA"/>
</dbReference>
<dbReference type="InterPro" id="IPR014347">
    <property type="entry name" value="Tautomerase/MIF_sf"/>
</dbReference>
<evidence type="ECO:0000313" key="3">
    <source>
        <dbReference type="EMBL" id="MBG3877818.1"/>
    </source>
</evidence>
<sequence length="62" mass="6897">MPIISVVANHMETDDKRELVRELTATAARVMKLPPETITVLIDCRQPEDIGVAGVLLADRRK</sequence>
<name>A0ABS0J5V6_9BACT</name>
<dbReference type="NCBIfam" id="NF041920">
    <property type="entry name" value="DmpI"/>
    <property type="match status" value="1"/>
</dbReference>
<dbReference type="RefSeq" id="WP_196609881.1">
    <property type="nucleotide sequence ID" value="NZ_VRYY01000384.1"/>
</dbReference>
<dbReference type="InterPro" id="IPR004370">
    <property type="entry name" value="4-OT-like_dom"/>
</dbReference>
<keyword evidence="1" id="KW-0413">Isomerase</keyword>
<dbReference type="SUPFAM" id="SSF55331">
    <property type="entry name" value="Tautomerase/MIF"/>
    <property type="match status" value="1"/>
</dbReference>
<dbReference type="Gene3D" id="3.30.429.10">
    <property type="entry name" value="Macrophage Migration Inhibitory Factor"/>
    <property type="match status" value="1"/>
</dbReference>
<comment type="caution">
    <text evidence="3">The sequence shown here is derived from an EMBL/GenBank/DDBJ whole genome shotgun (WGS) entry which is preliminary data.</text>
</comment>
<protein>
    <submittedName>
        <fullName evidence="3">4-oxalocrotonate tautomerase</fullName>
    </submittedName>
</protein>
<gene>
    <name evidence="3" type="ORF">FVW20_12555</name>
</gene>
<evidence type="ECO:0000259" key="2">
    <source>
        <dbReference type="Pfam" id="PF01361"/>
    </source>
</evidence>
<proteinExistence type="predicted"/>
<reference evidence="3 4" key="1">
    <citation type="submission" date="2019-08" db="EMBL/GenBank/DDBJ databases">
        <authorList>
            <person name="Luo N."/>
        </authorList>
    </citation>
    <scope>NUCLEOTIDE SEQUENCE [LARGE SCALE GENOMIC DNA]</scope>
    <source>
        <strain evidence="3 4">NCIMB 9442</strain>
    </source>
</reference>
<keyword evidence="4" id="KW-1185">Reference proteome</keyword>
<feature type="domain" description="4-oxalocrotonate tautomerase-like" evidence="2">
    <location>
        <begin position="3"/>
        <end position="60"/>
    </location>
</feature>
<dbReference type="Proteomes" id="UP001194469">
    <property type="component" value="Unassembled WGS sequence"/>
</dbReference>
<evidence type="ECO:0000313" key="4">
    <source>
        <dbReference type="Proteomes" id="UP001194469"/>
    </source>
</evidence>
<accession>A0ABS0J5V6</accession>